<feature type="domain" description="RCK C-terminal" evidence="4">
    <location>
        <begin position="248"/>
        <end position="334"/>
    </location>
</feature>
<dbReference type="InterPro" id="IPR036721">
    <property type="entry name" value="RCK_C_sf"/>
</dbReference>
<feature type="domain" description="RCK N-terminal" evidence="3">
    <location>
        <begin position="108"/>
        <end position="226"/>
    </location>
</feature>
<dbReference type="SUPFAM" id="SSF81324">
    <property type="entry name" value="Voltage-gated potassium channels"/>
    <property type="match status" value="1"/>
</dbReference>
<dbReference type="InterPro" id="IPR013099">
    <property type="entry name" value="K_chnl_dom"/>
</dbReference>
<dbReference type="GO" id="GO:0034220">
    <property type="term" value="P:monoatomic ion transmembrane transport"/>
    <property type="evidence" value="ECO:0007669"/>
    <property type="project" value="UniProtKB-KW"/>
</dbReference>
<evidence type="ECO:0000256" key="1">
    <source>
        <dbReference type="ARBA" id="ARBA00004651"/>
    </source>
</evidence>
<feature type="transmembrane region" description="Helical" evidence="2">
    <location>
        <begin position="12"/>
        <end position="29"/>
    </location>
</feature>
<keyword evidence="2" id="KW-0472">Membrane</keyword>
<dbReference type="Pfam" id="PF02254">
    <property type="entry name" value="TrkA_N"/>
    <property type="match status" value="1"/>
</dbReference>
<comment type="subcellular location">
    <subcellularLocation>
        <location evidence="1">Cell membrane</location>
        <topology evidence="1">Multi-pass membrane protein</topology>
    </subcellularLocation>
</comment>
<evidence type="ECO:0000259" key="3">
    <source>
        <dbReference type="PROSITE" id="PS51201"/>
    </source>
</evidence>
<comment type="caution">
    <text evidence="5">The sequence shown here is derived from an EMBL/GenBank/DDBJ whole genome shotgun (WGS) entry which is preliminary data.</text>
</comment>
<keyword evidence="2" id="KW-0812">Transmembrane</keyword>
<organism evidence="5 6">
    <name type="scientific">Splendidivirga corallicola</name>
    <dbReference type="NCBI Taxonomy" id="3051826"/>
    <lineage>
        <taxon>Bacteria</taxon>
        <taxon>Pseudomonadati</taxon>
        <taxon>Bacteroidota</taxon>
        <taxon>Cytophagia</taxon>
        <taxon>Cytophagales</taxon>
        <taxon>Splendidivirgaceae</taxon>
        <taxon>Splendidivirga</taxon>
    </lineage>
</organism>
<dbReference type="InterPro" id="IPR003148">
    <property type="entry name" value="RCK_N"/>
</dbReference>
<sequence length="334" mass="37509">MRKSLKRLIKAGILLILSIAAGIFGYMGLEGYSLQDAMYMTVVTISTVGFQEVHPLSGAGKIFTTIYIIFNLGIFAYVISIFTTYLFEGELQQIFKEFLQGREVKNLKDHVIVCGYGRNGKKTCEELINGKLNFVVIERNEEIPRHLPDYLKSRFLIGNATLDDALHAAGIERASAIITTLPNDADNVFISLTARELNPKVNIIARASEENTEKKLYRAGASHVVMPDTLGGLHMAHLVTKPFVIEFLELLSGVGETKLMLEEFSFECLNSTYRNKTIRELDVRNETGVTIVGFKDNRQGFKFNPDPNTKIGENDVLIVLGIEEDIEKFKKRYS</sequence>
<protein>
    <submittedName>
        <fullName evidence="5">Potassium channel protein</fullName>
    </submittedName>
</protein>
<dbReference type="PROSITE" id="PS51201">
    <property type="entry name" value="RCK_N"/>
    <property type="match status" value="1"/>
</dbReference>
<feature type="transmembrane region" description="Helical" evidence="2">
    <location>
        <begin position="66"/>
        <end position="87"/>
    </location>
</feature>
<dbReference type="Gene3D" id="3.40.50.720">
    <property type="entry name" value="NAD(P)-binding Rossmann-like Domain"/>
    <property type="match status" value="1"/>
</dbReference>
<name>A0ABT8KM35_9BACT</name>
<dbReference type="EMBL" id="JAUJEA010000003">
    <property type="protein sequence ID" value="MDN5201787.1"/>
    <property type="molecule type" value="Genomic_DNA"/>
</dbReference>
<dbReference type="PANTHER" id="PTHR43833:SF9">
    <property type="entry name" value="POTASSIUM CHANNEL PROTEIN YUGO-RELATED"/>
    <property type="match status" value="1"/>
</dbReference>
<accession>A0ABT8KM35</accession>
<keyword evidence="5" id="KW-0406">Ion transport</keyword>
<dbReference type="Gene3D" id="3.30.70.1450">
    <property type="entry name" value="Regulator of K+ conductance, C-terminal domain"/>
    <property type="match status" value="1"/>
</dbReference>
<dbReference type="Pfam" id="PF02080">
    <property type="entry name" value="TrkA_C"/>
    <property type="match status" value="1"/>
</dbReference>
<evidence type="ECO:0000313" key="6">
    <source>
        <dbReference type="Proteomes" id="UP001172082"/>
    </source>
</evidence>
<dbReference type="InterPro" id="IPR006037">
    <property type="entry name" value="RCK_C"/>
</dbReference>
<keyword evidence="2" id="KW-1133">Transmembrane helix</keyword>
<reference evidence="5" key="1">
    <citation type="submission" date="2023-06" db="EMBL/GenBank/DDBJ databases">
        <title>Genomic of Parafulvivirga corallium.</title>
        <authorList>
            <person name="Wang G."/>
        </authorList>
    </citation>
    <scope>NUCLEOTIDE SEQUENCE</scope>
    <source>
        <strain evidence="5">BMA10</strain>
    </source>
</reference>
<keyword evidence="6" id="KW-1185">Reference proteome</keyword>
<dbReference type="InterPro" id="IPR050721">
    <property type="entry name" value="Trk_Ktr_HKT_K-transport"/>
</dbReference>
<dbReference type="InterPro" id="IPR036291">
    <property type="entry name" value="NAD(P)-bd_dom_sf"/>
</dbReference>
<gene>
    <name evidence="5" type="ORF">QQ008_10450</name>
</gene>
<dbReference type="Gene3D" id="1.10.287.70">
    <property type="match status" value="1"/>
</dbReference>
<dbReference type="Proteomes" id="UP001172082">
    <property type="component" value="Unassembled WGS sequence"/>
</dbReference>
<keyword evidence="5" id="KW-0407">Ion channel</keyword>
<dbReference type="SUPFAM" id="SSF116726">
    <property type="entry name" value="TrkA C-terminal domain-like"/>
    <property type="match status" value="1"/>
</dbReference>
<evidence type="ECO:0000259" key="4">
    <source>
        <dbReference type="PROSITE" id="PS51202"/>
    </source>
</evidence>
<dbReference type="Pfam" id="PF07885">
    <property type="entry name" value="Ion_trans_2"/>
    <property type="match status" value="1"/>
</dbReference>
<dbReference type="PANTHER" id="PTHR43833">
    <property type="entry name" value="POTASSIUM CHANNEL PROTEIN 2-RELATED-RELATED"/>
    <property type="match status" value="1"/>
</dbReference>
<dbReference type="RefSeq" id="WP_346751815.1">
    <property type="nucleotide sequence ID" value="NZ_JAUJEA010000003.1"/>
</dbReference>
<proteinExistence type="predicted"/>
<evidence type="ECO:0000256" key="2">
    <source>
        <dbReference type="SAM" id="Phobius"/>
    </source>
</evidence>
<dbReference type="PROSITE" id="PS51202">
    <property type="entry name" value="RCK_C"/>
    <property type="match status" value="1"/>
</dbReference>
<evidence type="ECO:0000313" key="5">
    <source>
        <dbReference type="EMBL" id="MDN5201787.1"/>
    </source>
</evidence>
<dbReference type="SUPFAM" id="SSF51735">
    <property type="entry name" value="NAD(P)-binding Rossmann-fold domains"/>
    <property type="match status" value="1"/>
</dbReference>
<keyword evidence="5" id="KW-0813">Transport</keyword>